<dbReference type="NCBIfam" id="TIGR00975">
    <property type="entry name" value="3a0107s03"/>
    <property type="match status" value="1"/>
</dbReference>
<proteinExistence type="inferred from homology"/>
<dbReference type="KEGG" id="ccho:CCHOA_01995"/>
<gene>
    <name evidence="7" type="primary">pstS2</name>
    <name evidence="7" type="ORF">CCHOA_01995</name>
</gene>
<accession>A0A3G6J4G0</accession>
<evidence type="ECO:0000256" key="2">
    <source>
        <dbReference type="ARBA" id="ARBA00022448"/>
    </source>
</evidence>
<dbReference type="GO" id="GO:0035435">
    <property type="term" value="P:phosphate ion transmembrane transport"/>
    <property type="evidence" value="ECO:0007669"/>
    <property type="project" value="InterPro"/>
</dbReference>
<evidence type="ECO:0000313" key="7">
    <source>
        <dbReference type="EMBL" id="AZA12826.1"/>
    </source>
</evidence>
<comment type="similarity">
    <text evidence="1 4">Belongs to the PstS family.</text>
</comment>
<dbReference type="InterPro" id="IPR024370">
    <property type="entry name" value="PBP_domain"/>
</dbReference>
<feature type="domain" description="PBP" evidence="6">
    <location>
        <begin position="45"/>
        <end position="339"/>
    </location>
</feature>
<keyword evidence="3 4" id="KW-0592">Phosphate transport</keyword>
<dbReference type="PANTHER" id="PTHR42996">
    <property type="entry name" value="PHOSPHATE-BINDING PROTEIN PSTS"/>
    <property type="match status" value="1"/>
</dbReference>
<dbReference type="InterPro" id="IPR005673">
    <property type="entry name" value="ABC_phos-bd_PstS"/>
</dbReference>
<keyword evidence="8" id="KW-1185">Reference proteome</keyword>
<dbReference type="SUPFAM" id="SSF53850">
    <property type="entry name" value="Periplasmic binding protein-like II"/>
    <property type="match status" value="1"/>
</dbReference>
<dbReference type="EMBL" id="CP033896">
    <property type="protein sequence ID" value="AZA12826.1"/>
    <property type="molecule type" value="Genomic_DNA"/>
</dbReference>
<evidence type="ECO:0000256" key="3">
    <source>
        <dbReference type="ARBA" id="ARBA00022592"/>
    </source>
</evidence>
<evidence type="ECO:0000256" key="4">
    <source>
        <dbReference type="PIRNR" id="PIRNR002756"/>
    </source>
</evidence>
<dbReference type="Pfam" id="PF12849">
    <property type="entry name" value="PBP_like_2"/>
    <property type="match status" value="1"/>
</dbReference>
<evidence type="ECO:0000256" key="1">
    <source>
        <dbReference type="ARBA" id="ARBA00008725"/>
    </source>
</evidence>
<evidence type="ECO:0000313" key="8">
    <source>
        <dbReference type="Proteomes" id="UP000269019"/>
    </source>
</evidence>
<feature type="signal peptide" evidence="5">
    <location>
        <begin position="1"/>
        <end position="33"/>
    </location>
</feature>
<dbReference type="PIRSF" id="PIRSF002756">
    <property type="entry name" value="PstS"/>
    <property type="match status" value="1"/>
</dbReference>
<name>A0A3G6J4G0_9CORY</name>
<dbReference type="OrthoDB" id="9801510at2"/>
<keyword evidence="2 4" id="KW-0813">Transport</keyword>
<sequence precursor="true">MYNPRYRRNCSIIAGVAAAALLLAGCNEQSEQAAPVSAAADAEVTGQTGQLTGEGATSQQKAMEYFRAAYGQTIPGASFDYTATGSGAGQKQFINGTVDFGGSDSPLNDEQQTAAQARCNNNPAWHLPLVIGPVAVAYHLSGVDTVVLSPPVIAQIFAGTITTWNDPAIAALNEGVSLPDTPIAVIYRSEESGTSDNFQKFLTAAAPGQWSTTGKSFPTATGAGANGSKGVVTEVAATEGAITYVEAGFTRDVADVNVAAIDFGAGPVALDPDSVGIALDNLTYVGSGHDMVVDAKQLFAMQTPGAYPLVLTTYEIVCSKGYEPEVAARVKDFLSVALSVQDDTLAEKGYIPVQGDYKAKLEAAVAAIE</sequence>
<dbReference type="Proteomes" id="UP000269019">
    <property type="component" value="Chromosome"/>
</dbReference>
<evidence type="ECO:0000256" key="5">
    <source>
        <dbReference type="SAM" id="SignalP"/>
    </source>
</evidence>
<evidence type="ECO:0000259" key="6">
    <source>
        <dbReference type="Pfam" id="PF12849"/>
    </source>
</evidence>
<dbReference type="GO" id="GO:0042301">
    <property type="term" value="F:phosphate ion binding"/>
    <property type="evidence" value="ECO:0007669"/>
    <property type="project" value="InterPro"/>
</dbReference>
<organism evidence="7 8">
    <name type="scientific">Corynebacterium choanae</name>
    <dbReference type="NCBI Taxonomy" id="1862358"/>
    <lineage>
        <taxon>Bacteria</taxon>
        <taxon>Bacillati</taxon>
        <taxon>Actinomycetota</taxon>
        <taxon>Actinomycetes</taxon>
        <taxon>Mycobacteriales</taxon>
        <taxon>Corynebacteriaceae</taxon>
        <taxon>Corynebacterium</taxon>
    </lineage>
</organism>
<dbReference type="RefSeq" id="WP_123926149.1">
    <property type="nucleotide sequence ID" value="NZ_CP033896.1"/>
</dbReference>
<feature type="chain" id="PRO_5018286631" description="Phosphate-binding protein" evidence="5">
    <location>
        <begin position="34"/>
        <end position="369"/>
    </location>
</feature>
<keyword evidence="5" id="KW-0732">Signal</keyword>
<dbReference type="InterPro" id="IPR050962">
    <property type="entry name" value="Phosphate-bind_PstS"/>
</dbReference>
<dbReference type="GO" id="GO:0043190">
    <property type="term" value="C:ATP-binding cassette (ABC) transporter complex"/>
    <property type="evidence" value="ECO:0007669"/>
    <property type="project" value="InterPro"/>
</dbReference>
<protein>
    <recommendedName>
        <fullName evidence="4">Phosphate-binding protein</fullName>
    </recommendedName>
</protein>
<dbReference type="AlphaFoldDB" id="A0A3G6J4G0"/>
<dbReference type="Gene3D" id="3.40.190.10">
    <property type="entry name" value="Periplasmic binding protein-like II"/>
    <property type="match status" value="2"/>
</dbReference>
<dbReference type="PROSITE" id="PS51257">
    <property type="entry name" value="PROKAR_LIPOPROTEIN"/>
    <property type="match status" value="1"/>
</dbReference>
<reference evidence="7 8" key="1">
    <citation type="submission" date="2018-11" db="EMBL/GenBank/DDBJ databases">
        <authorList>
            <person name="Kleinhagauer T."/>
            <person name="Glaeser S.P."/>
            <person name="Spergser J."/>
            <person name="Ruckert C."/>
            <person name="Kaempfer P."/>
            <person name="Busse H.-J."/>
        </authorList>
    </citation>
    <scope>NUCLEOTIDE SEQUENCE [LARGE SCALE GENOMIC DNA]</scope>
    <source>
        <strain evidence="7 8">200CH</strain>
    </source>
</reference>
<dbReference type="PANTHER" id="PTHR42996:SF1">
    <property type="entry name" value="PHOSPHATE-BINDING PROTEIN PSTS"/>
    <property type="match status" value="1"/>
</dbReference>
<dbReference type="CDD" id="cd13565">
    <property type="entry name" value="PBP2_PstS"/>
    <property type="match status" value="1"/>
</dbReference>